<keyword evidence="1 2" id="KW-0808">Transferase</keyword>
<feature type="domain" description="GHMP kinase N-terminal" evidence="3">
    <location>
        <begin position="68"/>
        <end position="136"/>
    </location>
</feature>
<dbReference type="PIRSF" id="PIRSF004884">
    <property type="entry name" value="Sugar_kin_arch"/>
    <property type="match status" value="1"/>
</dbReference>
<gene>
    <name evidence="4" type="ORF">ENW66_07045</name>
</gene>
<dbReference type="UniPathway" id="UPA00065"/>
<evidence type="ECO:0000256" key="1">
    <source>
        <dbReference type="ARBA" id="ARBA00022679"/>
    </source>
</evidence>
<comment type="similarity">
    <text evidence="2">Belongs to the beta-RFA-P synthase family.</text>
</comment>
<reference evidence="4" key="1">
    <citation type="journal article" date="2020" name="mSystems">
        <title>Genome- and Community-Level Interaction Insights into Carbon Utilization and Element Cycling Functions of Hydrothermarchaeota in Hydrothermal Sediment.</title>
        <authorList>
            <person name="Zhou Z."/>
            <person name="Liu Y."/>
            <person name="Xu W."/>
            <person name="Pan J."/>
            <person name="Luo Z.H."/>
            <person name="Li M."/>
        </authorList>
    </citation>
    <scope>NUCLEOTIDE SEQUENCE [LARGE SCALE GENOMIC DNA]</scope>
    <source>
        <strain evidence="4">SpSt-87</strain>
    </source>
</reference>
<keyword evidence="2" id="KW-0328">Glycosyltransferase</keyword>
<dbReference type="Pfam" id="PF00288">
    <property type="entry name" value="GHMP_kinases_N"/>
    <property type="match status" value="1"/>
</dbReference>
<dbReference type="SUPFAM" id="SSF54211">
    <property type="entry name" value="Ribosomal protein S5 domain 2-like"/>
    <property type="match status" value="1"/>
</dbReference>
<dbReference type="InterPro" id="IPR014721">
    <property type="entry name" value="Ribsml_uS5_D2-typ_fold_subgr"/>
</dbReference>
<evidence type="ECO:0000259" key="3">
    <source>
        <dbReference type="Pfam" id="PF00288"/>
    </source>
</evidence>
<dbReference type="EC" id="2.4.2.54" evidence="2"/>
<dbReference type="EMBL" id="DTLB01000041">
    <property type="protein sequence ID" value="HFW32687.1"/>
    <property type="molecule type" value="Genomic_DNA"/>
</dbReference>
<dbReference type="AlphaFoldDB" id="A0A7C3RCV2"/>
<dbReference type="InterPro" id="IPR053442">
    <property type="entry name" value="Beta-RFA-P_synthase"/>
</dbReference>
<comment type="function">
    <text evidence="2">Catalyzes the condensation of 4-aminobenzoate (pABA) with 5-phospho-alpha-D-ribose 1-diphosphate (PRPP) to produce beta-ribofuranosylaminobenzene 5'-phosphate (beta-RFA-P).</text>
</comment>
<sequence>MVRLRTPSRIHITLIDLNGAIGRLDGGVGLALEEPHIEIRVREHDSLVIKGVTVNGERFRISAEKMVSYCRKGAEIEVISDYESHVGLGSGTQISLAVGKAFSEIYGLNLTTRQIAEIMGRGGTSGIGVAVFDHGGLIVDGGHSIKEKKDFLPSSASKAKPAPLIARLDFPDWDIVLAIPELKGFFGDEEVNLFQKSCPVPLDDVREICHLILMKMLPAVVEADLDSLGVAIKRIQELGFKKAEVEQYGELIKGCFDLADCVGMSSTGPTVYAITDTGAKEIERSFRDYFKEKGYGCRSLVTKARNRGVEIEV</sequence>
<protein>
    <recommendedName>
        <fullName evidence="2">Beta-ribofuranosylaminobenzene 5'-phosphate synthase</fullName>
        <shortName evidence="2">Beta-RFA-P synthase</shortName>
        <ecNumber evidence="2">2.4.2.54</ecNumber>
    </recommendedName>
</protein>
<evidence type="ECO:0000313" key="4">
    <source>
        <dbReference type="EMBL" id="HFW32687.1"/>
    </source>
</evidence>
<dbReference type="PANTHER" id="PTHR20861:SF6">
    <property type="entry name" value="BETA-RIBOFURANOSYLPHENOL 5'-PHOSPHATE SYNTHASE"/>
    <property type="match status" value="1"/>
</dbReference>
<name>A0A7C3RCV2_ARCFL</name>
<comment type="caution">
    <text evidence="4">The sequence shown here is derived from an EMBL/GenBank/DDBJ whole genome shotgun (WGS) entry which is preliminary data.</text>
</comment>
<dbReference type="InterPro" id="IPR006204">
    <property type="entry name" value="GHMP_kinase_N_dom"/>
</dbReference>
<dbReference type="InterPro" id="IPR020568">
    <property type="entry name" value="Ribosomal_Su5_D2-typ_SF"/>
</dbReference>
<dbReference type="NCBIfam" id="TIGR00144">
    <property type="entry name" value="beta_RFAP_syn"/>
    <property type="match status" value="1"/>
</dbReference>
<dbReference type="GO" id="GO:0005524">
    <property type="term" value="F:ATP binding"/>
    <property type="evidence" value="ECO:0007669"/>
    <property type="project" value="UniProtKB-UniRule"/>
</dbReference>
<dbReference type="Gene3D" id="3.30.230.10">
    <property type="match status" value="1"/>
</dbReference>
<organism evidence="4">
    <name type="scientific">Archaeoglobus fulgidus</name>
    <dbReference type="NCBI Taxonomy" id="2234"/>
    <lineage>
        <taxon>Archaea</taxon>
        <taxon>Methanobacteriati</taxon>
        <taxon>Methanobacteriota</taxon>
        <taxon>Archaeoglobi</taxon>
        <taxon>Archaeoglobales</taxon>
        <taxon>Archaeoglobaceae</taxon>
        <taxon>Archaeoglobus</taxon>
    </lineage>
</organism>
<dbReference type="NCBIfam" id="NF040726">
    <property type="entry name" value="BetaRFA-P_synth"/>
    <property type="match status" value="1"/>
</dbReference>
<dbReference type="InterPro" id="IPR004422">
    <property type="entry name" value="RFAP_synthase"/>
</dbReference>
<dbReference type="GO" id="GO:0043793">
    <property type="term" value="F:beta-ribofuranosylaminobenzene 5'-phosphate synthase activity"/>
    <property type="evidence" value="ECO:0007669"/>
    <property type="project" value="UniProtKB-EC"/>
</dbReference>
<proteinExistence type="inferred from homology"/>
<evidence type="ECO:0000256" key="2">
    <source>
        <dbReference type="PIRNR" id="PIRNR004884"/>
    </source>
</evidence>
<accession>A0A7C3RCV2</accession>
<comment type="catalytic activity">
    <reaction evidence="2">
        <text>5-phospho-alpha-D-ribose 1-diphosphate + 4-hydroxybenzoate + H(+) = 4-(beta-D-ribofuranosyl)phenol 5'-phosphate + CO2 + diphosphate</text>
        <dbReference type="Rhea" id="RHEA:48556"/>
        <dbReference type="ChEBI" id="CHEBI:15378"/>
        <dbReference type="ChEBI" id="CHEBI:16526"/>
        <dbReference type="ChEBI" id="CHEBI:17879"/>
        <dbReference type="ChEBI" id="CHEBI:33019"/>
        <dbReference type="ChEBI" id="CHEBI:58017"/>
        <dbReference type="ChEBI" id="CHEBI:82767"/>
        <dbReference type="EC" id="2.4.2.54"/>
    </reaction>
</comment>
<dbReference type="PANTHER" id="PTHR20861">
    <property type="entry name" value="HOMOSERINE/4-DIPHOSPHOCYTIDYL-2-C-METHYL-D-ERYTHRITOL KINASE"/>
    <property type="match status" value="1"/>
</dbReference>
<comment type="subunit">
    <text evidence="2">Homodimer.</text>
</comment>
<comment type="pathway">
    <text evidence="2">Cofactor biosynthesis; 5,6,7,8-tetrahydromethanopterin biosynthesis.</text>
</comment>